<sequence length="207" mass="21890">MSGSLVTAARRLDALGFMPSKSGNLSVRTPRGFRITPAGLPYAELTEDALVECDADGVPFSASRRPSSEWRLHATLYAARPEAEAVVHTHSPSATALSCARQPIPPFHYMVLLAGGTDIPCARHATFGTEDLAVEAAVALVGRRACLLANHGVVAIGASLSAAETLAMEVENLASQYLALLAAGLQPVMLDEAELDEARMQFDSYGR</sequence>
<dbReference type="RefSeq" id="WP_301591854.1">
    <property type="nucleotide sequence ID" value="NZ_JAPFQI010000019.1"/>
</dbReference>
<dbReference type="Pfam" id="PF00596">
    <property type="entry name" value="Aldolase_II"/>
    <property type="match status" value="1"/>
</dbReference>
<accession>A0ABT3NZQ0</accession>
<evidence type="ECO:0000256" key="2">
    <source>
        <dbReference type="ARBA" id="ARBA00023239"/>
    </source>
</evidence>
<evidence type="ECO:0000256" key="1">
    <source>
        <dbReference type="ARBA" id="ARBA00022723"/>
    </source>
</evidence>
<protein>
    <submittedName>
        <fullName evidence="4">Class II aldolase/adducin family protein</fullName>
    </submittedName>
</protein>
<reference evidence="4 5" key="1">
    <citation type="submission" date="2022-10" db="EMBL/GenBank/DDBJ databases">
        <title>Roseococcus glaciei nov., sp. nov., isolated from glacier.</title>
        <authorList>
            <person name="Liu Q."/>
            <person name="Xin Y.-H."/>
        </authorList>
    </citation>
    <scope>NUCLEOTIDE SEQUENCE [LARGE SCALE GENOMIC DNA]</scope>
    <source>
        <strain evidence="4 5">MDT2-1-1</strain>
    </source>
</reference>
<evidence type="ECO:0000313" key="5">
    <source>
        <dbReference type="Proteomes" id="UP001526430"/>
    </source>
</evidence>
<evidence type="ECO:0000259" key="3">
    <source>
        <dbReference type="SMART" id="SM01007"/>
    </source>
</evidence>
<dbReference type="SUPFAM" id="SSF53639">
    <property type="entry name" value="AraD/HMP-PK domain-like"/>
    <property type="match status" value="1"/>
</dbReference>
<name>A0ABT3NZQ0_9PROT</name>
<dbReference type="InterPro" id="IPR036409">
    <property type="entry name" value="Aldolase_II/adducin_N_sf"/>
</dbReference>
<keyword evidence="5" id="KW-1185">Reference proteome</keyword>
<dbReference type="Proteomes" id="UP001526430">
    <property type="component" value="Unassembled WGS sequence"/>
</dbReference>
<dbReference type="PANTHER" id="PTHR22789:SF0">
    <property type="entry name" value="3-OXO-TETRONATE 4-PHOSPHATE DECARBOXYLASE-RELATED"/>
    <property type="match status" value="1"/>
</dbReference>
<gene>
    <name evidence="4" type="ORF">OF850_18635</name>
</gene>
<dbReference type="EMBL" id="JAPFQI010000019">
    <property type="protein sequence ID" value="MCW8087647.1"/>
    <property type="molecule type" value="Genomic_DNA"/>
</dbReference>
<dbReference type="PANTHER" id="PTHR22789">
    <property type="entry name" value="FUCULOSE PHOSPHATE ALDOLASE"/>
    <property type="match status" value="1"/>
</dbReference>
<proteinExistence type="predicted"/>
<keyword evidence="1" id="KW-0479">Metal-binding</keyword>
<feature type="domain" description="Class II aldolase/adducin N-terminal" evidence="3">
    <location>
        <begin position="3"/>
        <end position="178"/>
    </location>
</feature>
<dbReference type="Gene3D" id="3.40.225.10">
    <property type="entry name" value="Class II aldolase/adducin N-terminal domain"/>
    <property type="match status" value="1"/>
</dbReference>
<evidence type="ECO:0000313" key="4">
    <source>
        <dbReference type="EMBL" id="MCW8087647.1"/>
    </source>
</evidence>
<dbReference type="InterPro" id="IPR001303">
    <property type="entry name" value="Aldolase_II/adducin_N"/>
</dbReference>
<dbReference type="SMART" id="SM01007">
    <property type="entry name" value="Aldolase_II"/>
    <property type="match status" value="1"/>
</dbReference>
<organism evidence="4 5">
    <name type="scientific">Sabulicella glaciei</name>
    <dbReference type="NCBI Taxonomy" id="2984948"/>
    <lineage>
        <taxon>Bacteria</taxon>
        <taxon>Pseudomonadati</taxon>
        <taxon>Pseudomonadota</taxon>
        <taxon>Alphaproteobacteria</taxon>
        <taxon>Acetobacterales</taxon>
        <taxon>Acetobacteraceae</taxon>
        <taxon>Sabulicella</taxon>
    </lineage>
</organism>
<comment type="caution">
    <text evidence="4">The sequence shown here is derived from an EMBL/GenBank/DDBJ whole genome shotgun (WGS) entry which is preliminary data.</text>
</comment>
<dbReference type="InterPro" id="IPR050197">
    <property type="entry name" value="Aldolase_class_II_sugar_metab"/>
</dbReference>
<keyword evidence="2" id="KW-0456">Lyase</keyword>